<comment type="catalytic activity">
    <reaction evidence="5">
        <text>a (2S)-2-hydroxycarboxylate + O2 = a 2-oxocarboxylate + H2O2</text>
        <dbReference type="Rhea" id="RHEA:16789"/>
        <dbReference type="ChEBI" id="CHEBI:15379"/>
        <dbReference type="ChEBI" id="CHEBI:16240"/>
        <dbReference type="ChEBI" id="CHEBI:35179"/>
        <dbReference type="ChEBI" id="CHEBI:58123"/>
        <dbReference type="EC" id="1.1.3.15"/>
    </reaction>
    <physiologicalReaction direction="left-to-right" evidence="5">
        <dbReference type="Rhea" id="RHEA:16790"/>
    </physiologicalReaction>
</comment>
<evidence type="ECO:0000256" key="2">
    <source>
        <dbReference type="ARBA" id="ARBA00013087"/>
    </source>
</evidence>
<comment type="catalytic activity">
    <reaction evidence="6">
        <text>2-hydroxyoctanoate + O2 = 2-oxooctanoate + H2O2</text>
        <dbReference type="Rhea" id="RHEA:67940"/>
        <dbReference type="ChEBI" id="CHEBI:15379"/>
        <dbReference type="ChEBI" id="CHEBI:16240"/>
        <dbReference type="ChEBI" id="CHEBI:133514"/>
        <dbReference type="ChEBI" id="CHEBI:176689"/>
    </reaction>
    <physiologicalReaction direction="left-to-right" evidence="6">
        <dbReference type="Rhea" id="RHEA:67941"/>
    </physiologicalReaction>
</comment>
<evidence type="ECO:0000259" key="7">
    <source>
        <dbReference type="PROSITE" id="PS51349"/>
    </source>
</evidence>
<evidence type="ECO:0000256" key="5">
    <source>
        <dbReference type="ARBA" id="ARBA00029325"/>
    </source>
</evidence>
<organism evidence="8 9">
    <name type="scientific">Paramuricea clavata</name>
    <name type="common">Red gorgonian</name>
    <name type="synonym">Violescent sea-whip</name>
    <dbReference type="NCBI Taxonomy" id="317549"/>
    <lineage>
        <taxon>Eukaryota</taxon>
        <taxon>Metazoa</taxon>
        <taxon>Cnidaria</taxon>
        <taxon>Anthozoa</taxon>
        <taxon>Octocorallia</taxon>
        <taxon>Malacalcyonacea</taxon>
        <taxon>Plexauridae</taxon>
        <taxon>Paramuricea</taxon>
    </lineage>
</organism>
<protein>
    <recommendedName>
        <fullName evidence="2">(S)-2-hydroxy-acid oxidase</fullName>
        <ecNumber evidence="2">1.1.3.15</ecNumber>
    </recommendedName>
</protein>
<evidence type="ECO:0000256" key="3">
    <source>
        <dbReference type="ARBA" id="ARBA00023002"/>
    </source>
</evidence>
<evidence type="ECO:0000256" key="6">
    <source>
        <dbReference type="ARBA" id="ARBA00029327"/>
    </source>
</evidence>
<evidence type="ECO:0000313" key="9">
    <source>
        <dbReference type="Proteomes" id="UP001152795"/>
    </source>
</evidence>
<keyword evidence="9" id="KW-1185">Reference proteome</keyword>
<proteinExistence type="inferred from homology"/>
<dbReference type="OrthoDB" id="25826at2759"/>
<dbReference type="FunFam" id="3.20.20.70:FF:000056">
    <property type="entry name" value="hydroxyacid oxidase 2"/>
    <property type="match status" value="1"/>
</dbReference>
<dbReference type="InterPro" id="IPR037396">
    <property type="entry name" value="FMN_HAD"/>
</dbReference>
<gene>
    <name evidence="8" type="ORF">PACLA_8A066670</name>
</gene>
<feature type="domain" description="FMN hydroxy acid dehydrogenase" evidence="7">
    <location>
        <begin position="1"/>
        <end position="356"/>
    </location>
</feature>
<accession>A0A6S7IVJ2</accession>
<evidence type="ECO:0000313" key="8">
    <source>
        <dbReference type="EMBL" id="CAB4009572.1"/>
    </source>
</evidence>
<keyword evidence="3" id="KW-0560">Oxidoreductase</keyword>
<dbReference type="PROSITE" id="PS51349">
    <property type="entry name" value="FMN_HYDROXY_ACID_DH_2"/>
    <property type="match status" value="1"/>
</dbReference>
<dbReference type="PANTHER" id="PTHR10578:SF149">
    <property type="entry name" value="2-HYDROXYACID OXIDASE 2"/>
    <property type="match status" value="1"/>
</dbReference>
<dbReference type="PANTHER" id="PTHR10578">
    <property type="entry name" value="S -2-HYDROXY-ACID OXIDASE-RELATED"/>
    <property type="match status" value="1"/>
</dbReference>
<comment type="caution">
    <text evidence="8">The sequence shown here is derived from an EMBL/GenBank/DDBJ whole genome shotgun (WGS) entry which is preliminary data.</text>
</comment>
<dbReference type="InterPro" id="IPR000262">
    <property type="entry name" value="FMN-dep_DH"/>
</dbReference>
<dbReference type="GO" id="GO:0005777">
    <property type="term" value="C:peroxisome"/>
    <property type="evidence" value="ECO:0007669"/>
    <property type="project" value="UniProtKB-ARBA"/>
</dbReference>
<dbReference type="Gene3D" id="3.20.20.70">
    <property type="entry name" value="Aldolase class I"/>
    <property type="match status" value="1"/>
</dbReference>
<evidence type="ECO:0000256" key="4">
    <source>
        <dbReference type="ARBA" id="ARBA00024042"/>
    </source>
</evidence>
<dbReference type="InterPro" id="IPR012133">
    <property type="entry name" value="Alpha-hydoxy_acid_DH_FMN"/>
</dbReference>
<evidence type="ECO:0000256" key="1">
    <source>
        <dbReference type="ARBA" id="ARBA00001917"/>
    </source>
</evidence>
<comment type="cofactor">
    <cofactor evidence="1">
        <name>FMN</name>
        <dbReference type="ChEBI" id="CHEBI:58210"/>
    </cofactor>
</comment>
<dbReference type="AlphaFoldDB" id="A0A6S7IVJ2"/>
<dbReference type="Proteomes" id="UP001152795">
    <property type="component" value="Unassembled WGS sequence"/>
</dbReference>
<dbReference type="EC" id="1.1.3.15" evidence="2"/>
<dbReference type="GO" id="GO:0010181">
    <property type="term" value="F:FMN binding"/>
    <property type="evidence" value="ECO:0007669"/>
    <property type="project" value="InterPro"/>
</dbReference>
<dbReference type="GO" id="GO:0003973">
    <property type="term" value="F:(S)-2-hydroxy-acid oxidase activity"/>
    <property type="evidence" value="ECO:0007669"/>
    <property type="project" value="UniProtKB-EC"/>
</dbReference>
<name>A0A6S7IVJ2_PARCT</name>
<dbReference type="SUPFAM" id="SSF51395">
    <property type="entry name" value="FMN-linked oxidoreductases"/>
    <property type="match status" value="1"/>
</dbReference>
<dbReference type="EMBL" id="CACRXK020006499">
    <property type="protein sequence ID" value="CAB4009572.1"/>
    <property type="molecule type" value="Genomic_DNA"/>
</dbReference>
<dbReference type="PIRSF" id="PIRSF000138">
    <property type="entry name" value="Al-hdrx_acd_dh"/>
    <property type="match status" value="1"/>
</dbReference>
<dbReference type="CDD" id="cd02809">
    <property type="entry name" value="alpha_hydroxyacid_oxid_FMN"/>
    <property type="match status" value="1"/>
</dbReference>
<dbReference type="Pfam" id="PF01070">
    <property type="entry name" value="FMN_dh"/>
    <property type="match status" value="1"/>
</dbReference>
<sequence length="360" mass="40110">MSSDPVCIDDFEQHAKTFLPKTYWKYYSSGSYAHISFEESKNAFKRLRLRPRVLRDVSSIDMSTSILGDKIDFPICVAPTAVQKLAHPNGEIATAKASYRAGSCMVLSTWATSTIEEVAQSSPKGLKWFHMYMLTNENDNLSRIHRAEKEGYKALVVTVDAPYRGSTTKDPLYMPPHLSYINVESYNCVLNNPDTATEEELTGVNPKNTWDMIQWLRSATKLPVILKGVLTAEDARLAVQHGVDGILVSIHGGRQLDTVPAPIEVLPEIIAAVNNKCEVYVDGGIRYGTDVFKALALGARAVFIGRPVLWGLSYQGEEGVYKVLQILKEEFRLAMGLMGCASLKDISREMVVHQSRYSRL</sequence>
<dbReference type="InterPro" id="IPR013785">
    <property type="entry name" value="Aldolase_TIM"/>
</dbReference>
<comment type="similarity">
    <text evidence="4">Belongs to the FMN-dependent alpha-hydroxy acid dehydrogenase family.</text>
</comment>
<reference evidence="8" key="1">
    <citation type="submission" date="2020-04" db="EMBL/GenBank/DDBJ databases">
        <authorList>
            <person name="Alioto T."/>
            <person name="Alioto T."/>
            <person name="Gomez Garrido J."/>
        </authorList>
    </citation>
    <scope>NUCLEOTIDE SEQUENCE</scope>
    <source>
        <strain evidence="8">A484AB</strain>
    </source>
</reference>